<sequence length="52" mass="6335">MTSRLYWKALRRRLFVYNVSKLNVFLLFVWPSLIITKTKGYCYWTTKRTLAS</sequence>
<name>A0A915KEF2_ROMCU</name>
<evidence type="ECO:0000313" key="1">
    <source>
        <dbReference type="Proteomes" id="UP000887565"/>
    </source>
</evidence>
<keyword evidence="1" id="KW-1185">Reference proteome</keyword>
<evidence type="ECO:0000313" key="2">
    <source>
        <dbReference type="WBParaSite" id="nRc.2.0.1.t36416-RA"/>
    </source>
</evidence>
<dbReference type="WBParaSite" id="nRc.2.0.1.t36416-RA">
    <property type="protein sequence ID" value="nRc.2.0.1.t36416-RA"/>
    <property type="gene ID" value="nRc.2.0.1.g36416"/>
</dbReference>
<dbReference type="Proteomes" id="UP000887565">
    <property type="component" value="Unplaced"/>
</dbReference>
<protein>
    <submittedName>
        <fullName evidence="2">Uncharacterized protein</fullName>
    </submittedName>
</protein>
<dbReference type="AlphaFoldDB" id="A0A915KEF2"/>
<reference evidence="2" key="1">
    <citation type="submission" date="2022-11" db="UniProtKB">
        <authorList>
            <consortium name="WormBaseParasite"/>
        </authorList>
    </citation>
    <scope>IDENTIFICATION</scope>
</reference>
<proteinExistence type="predicted"/>
<accession>A0A915KEF2</accession>
<organism evidence="1 2">
    <name type="scientific">Romanomermis culicivorax</name>
    <name type="common">Nematode worm</name>
    <dbReference type="NCBI Taxonomy" id="13658"/>
    <lineage>
        <taxon>Eukaryota</taxon>
        <taxon>Metazoa</taxon>
        <taxon>Ecdysozoa</taxon>
        <taxon>Nematoda</taxon>
        <taxon>Enoplea</taxon>
        <taxon>Dorylaimia</taxon>
        <taxon>Mermithida</taxon>
        <taxon>Mermithoidea</taxon>
        <taxon>Mermithidae</taxon>
        <taxon>Romanomermis</taxon>
    </lineage>
</organism>